<dbReference type="Gene3D" id="1.20.120.1870">
    <property type="entry name" value="Fic/DOC protein, Fido domain"/>
    <property type="match status" value="1"/>
</dbReference>
<proteinExistence type="predicted"/>
<dbReference type="InterPro" id="IPR003812">
    <property type="entry name" value="Fido"/>
</dbReference>
<gene>
    <name evidence="2" type="ORF">A3B32_01440</name>
</gene>
<dbReference type="InterPro" id="IPR053737">
    <property type="entry name" value="Type_II_TA_Toxin"/>
</dbReference>
<dbReference type="GO" id="GO:0016301">
    <property type="term" value="F:kinase activity"/>
    <property type="evidence" value="ECO:0007669"/>
    <property type="project" value="InterPro"/>
</dbReference>
<evidence type="ECO:0000313" key="2">
    <source>
        <dbReference type="EMBL" id="OGL83380.1"/>
    </source>
</evidence>
<accession>A0A1F7UYP1</accession>
<dbReference type="PROSITE" id="PS51459">
    <property type="entry name" value="FIDO"/>
    <property type="match status" value="1"/>
</dbReference>
<organism evidence="2 3">
    <name type="scientific">Candidatus Uhrbacteria bacterium RIFCSPLOWO2_01_FULL_53_9</name>
    <dbReference type="NCBI Taxonomy" id="1802403"/>
    <lineage>
        <taxon>Bacteria</taxon>
        <taxon>Candidatus Uhriibacteriota</taxon>
    </lineage>
</organism>
<comment type="caution">
    <text evidence="2">The sequence shown here is derived from an EMBL/GenBank/DDBJ whole genome shotgun (WGS) entry which is preliminary data.</text>
</comment>
<evidence type="ECO:0000313" key="3">
    <source>
        <dbReference type="Proteomes" id="UP000176932"/>
    </source>
</evidence>
<reference evidence="2 3" key="1">
    <citation type="journal article" date="2016" name="Nat. Commun.">
        <title>Thousands of microbial genomes shed light on interconnected biogeochemical processes in an aquifer system.</title>
        <authorList>
            <person name="Anantharaman K."/>
            <person name="Brown C.T."/>
            <person name="Hug L.A."/>
            <person name="Sharon I."/>
            <person name="Castelle C.J."/>
            <person name="Probst A.J."/>
            <person name="Thomas B.C."/>
            <person name="Singh A."/>
            <person name="Wilkins M.J."/>
            <person name="Karaoz U."/>
            <person name="Brodie E.L."/>
            <person name="Williams K.H."/>
            <person name="Hubbard S.S."/>
            <person name="Banfield J.F."/>
        </authorList>
    </citation>
    <scope>NUCLEOTIDE SEQUENCE [LARGE SCALE GENOMIC DNA]</scope>
</reference>
<dbReference type="NCBIfam" id="TIGR01550">
    <property type="entry name" value="DOC_P1"/>
    <property type="match status" value="1"/>
</dbReference>
<dbReference type="InterPro" id="IPR006440">
    <property type="entry name" value="Doc"/>
</dbReference>
<dbReference type="EMBL" id="MGEL01000018">
    <property type="protein sequence ID" value="OGL83380.1"/>
    <property type="molecule type" value="Genomic_DNA"/>
</dbReference>
<dbReference type="Proteomes" id="UP000176932">
    <property type="component" value="Unassembled WGS sequence"/>
</dbReference>
<dbReference type="Pfam" id="PF02661">
    <property type="entry name" value="Fic"/>
    <property type="match status" value="1"/>
</dbReference>
<evidence type="ECO:0000259" key="1">
    <source>
        <dbReference type="PROSITE" id="PS51459"/>
    </source>
</evidence>
<feature type="domain" description="Fido" evidence="1">
    <location>
        <begin position="3"/>
        <end position="134"/>
    </location>
</feature>
<name>A0A1F7UYP1_9BACT</name>
<protein>
    <recommendedName>
        <fullName evidence="1">Fido domain-containing protein</fullName>
    </recommendedName>
</protein>
<sequence>MEFVRLTIIPVIRNIFEQYHEPVPQYEDDIDGLRKLEGCLERVKFQYYSTLVSKAAALFISINLGHYFSNGNKRLALGVLVTFLVENHVHFLNLSSESYQQLITDLFPYYMVLHEQQLTGLDYGYYHLAVAVADSKRAGMLHETLKQRVEAFILATTDAERANSH</sequence>
<dbReference type="AlphaFoldDB" id="A0A1F7UYP1"/>